<dbReference type="InterPro" id="IPR009061">
    <property type="entry name" value="DNA-bd_dom_put_sf"/>
</dbReference>
<dbReference type="InterPro" id="IPR025745">
    <property type="entry name" value="Mrr-like_N_dom"/>
</dbReference>
<gene>
    <name evidence="4" type="ORF">IC602_19520</name>
</gene>
<feature type="domain" description="Restriction endonuclease type IV Mrr" evidence="1">
    <location>
        <begin position="226"/>
        <end position="343"/>
    </location>
</feature>
<dbReference type="InterPro" id="IPR000551">
    <property type="entry name" value="MerR-type_HTH_dom"/>
</dbReference>
<proteinExistence type="predicted"/>
<dbReference type="PANTHER" id="PTHR30015:SF7">
    <property type="entry name" value="TYPE IV METHYL-DIRECTED RESTRICTION ENZYME ECOKMRR"/>
    <property type="match status" value="1"/>
</dbReference>
<reference evidence="4 5" key="1">
    <citation type="submission" date="2020-09" db="EMBL/GenBank/DDBJ databases">
        <title>Draft Genome Sequences of Oil-Oxidizing Bacteria Halomonas titanicae, Marinobacter lutaoensis, and Virgibacillus halodenitrificans Isolated from Highly Saline Environments.</title>
        <authorList>
            <person name="Grouzdev D.S."/>
            <person name="Sokolova D.S."/>
            <person name="Semenova E.M."/>
            <person name="Borzenkov I.A."/>
            <person name="Bidzhieva S.K."/>
            <person name="Poltaraus A.B."/>
            <person name="Nazina T.N."/>
        </authorList>
    </citation>
    <scope>NUCLEOTIDE SEQUENCE [LARGE SCALE GENOMIC DNA]</scope>
    <source>
        <strain evidence="4 5">VKM B-3472D</strain>
    </source>
</reference>
<dbReference type="GO" id="GO:0004519">
    <property type="term" value="F:endonuclease activity"/>
    <property type="evidence" value="ECO:0007669"/>
    <property type="project" value="UniProtKB-KW"/>
</dbReference>
<feature type="domain" description="HTH merR-type" evidence="2">
    <location>
        <begin position="6"/>
        <end position="67"/>
    </location>
</feature>
<dbReference type="InterPro" id="IPR011335">
    <property type="entry name" value="Restrct_endonuc-II-like"/>
</dbReference>
<organism evidence="4 5">
    <name type="scientific">Virgibacillus halodenitrificans</name>
    <name type="common">Bacillus halodenitrificans</name>
    <dbReference type="NCBI Taxonomy" id="1482"/>
    <lineage>
        <taxon>Bacteria</taxon>
        <taxon>Bacillati</taxon>
        <taxon>Bacillota</taxon>
        <taxon>Bacilli</taxon>
        <taxon>Bacillales</taxon>
        <taxon>Bacillaceae</taxon>
        <taxon>Virgibacillus</taxon>
    </lineage>
</organism>
<feature type="domain" description="Restriction system protein Mrr-like N-terminal" evidence="3">
    <location>
        <begin position="101"/>
        <end position="183"/>
    </location>
</feature>
<keyword evidence="4" id="KW-0540">Nuclease</keyword>
<dbReference type="InterPro" id="IPR052906">
    <property type="entry name" value="Type_IV_Methyl-Rstrct_Enzyme"/>
</dbReference>
<dbReference type="Proteomes" id="UP000621631">
    <property type="component" value="Unassembled WGS sequence"/>
</dbReference>
<comment type="caution">
    <text evidence="4">The sequence shown here is derived from an EMBL/GenBank/DDBJ whole genome shotgun (WGS) entry which is preliminary data.</text>
</comment>
<keyword evidence="4" id="KW-0255">Endonuclease</keyword>
<evidence type="ECO:0000313" key="5">
    <source>
        <dbReference type="Proteomes" id="UP000621631"/>
    </source>
</evidence>
<protein>
    <submittedName>
        <fullName evidence="4">Restriction endonuclease</fullName>
    </submittedName>
</protein>
<dbReference type="EMBL" id="JACWEZ010000027">
    <property type="protein sequence ID" value="MBD1224808.1"/>
    <property type="molecule type" value="Genomic_DNA"/>
</dbReference>
<evidence type="ECO:0000259" key="2">
    <source>
        <dbReference type="Pfam" id="PF13411"/>
    </source>
</evidence>
<dbReference type="SUPFAM" id="SSF46955">
    <property type="entry name" value="Putative DNA-binding domain"/>
    <property type="match status" value="1"/>
</dbReference>
<dbReference type="Gene3D" id="1.10.1660.10">
    <property type="match status" value="1"/>
</dbReference>
<keyword evidence="4" id="KW-0378">Hydrolase</keyword>
<dbReference type="Pfam" id="PF14338">
    <property type="entry name" value="Mrr_N"/>
    <property type="match status" value="1"/>
</dbReference>
<dbReference type="SUPFAM" id="SSF52980">
    <property type="entry name" value="Restriction endonuclease-like"/>
    <property type="match status" value="1"/>
</dbReference>
<evidence type="ECO:0000259" key="3">
    <source>
        <dbReference type="Pfam" id="PF14338"/>
    </source>
</evidence>
<dbReference type="Gene3D" id="3.40.1350.10">
    <property type="match status" value="1"/>
</dbReference>
<sequence>MPRIKLSESVGWPESTGRRWVKLFREYIPYVKKGNNDYYTNDSVRVLKVIKELAEKGYNHKEILQIFYENNGVPVNISEVSNLIENSSINKTKDIPVSKVMIIPFLNIIKDERSYSASYITEKITKYFELTDEQRRKSYENGKDSIFITRLRQTRYKLIKSGYVEEVSQSNYQITEKGLNLLNENTNEIKSEIEDLDSDIDPFEVIEENVKEIRDELALTVLQQIKKAHWSKLESIIVELLMSMGYGDGEITGKTNDGGIDGIIKEDKLGLENIYLQAKRYDKDNTIGSEQVRSFSGALDDMGATKGVFITTSDFTKGARDYTERLQSKKIVLINGEKLAKLMIDYNIGVVNKETFVVKKVDFSYFDEE</sequence>
<dbReference type="Pfam" id="PF04471">
    <property type="entry name" value="Mrr_cat"/>
    <property type="match status" value="1"/>
</dbReference>
<keyword evidence="5" id="KW-1185">Reference proteome</keyword>
<evidence type="ECO:0000259" key="1">
    <source>
        <dbReference type="Pfam" id="PF04471"/>
    </source>
</evidence>
<dbReference type="Pfam" id="PF13411">
    <property type="entry name" value="MerR_1"/>
    <property type="match status" value="1"/>
</dbReference>
<dbReference type="PANTHER" id="PTHR30015">
    <property type="entry name" value="MRR RESTRICTION SYSTEM PROTEIN"/>
    <property type="match status" value="1"/>
</dbReference>
<dbReference type="InterPro" id="IPR011856">
    <property type="entry name" value="tRNA_endonuc-like_dom_sf"/>
</dbReference>
<accession>A0ABR7VV19</accession>
<evidence type="ECO:0000313" key="4">
    <source>
        <dbReference type="EMBL" id="MBD1224808.1"/>
    </source>
</evidence>
<dbReference type="InterPro" id="IPR007560">
    <property type="entry name" value="Restrct_endonuc_IV_Mrr"/>
</dbReference>
<name>A0ABR7VV19_VIRHA</name>